<dbReference type="PROSITE" id="PS00687">
    <property type="entry name" value="ALDEHYDE_DEHYDR_GLU"/>
    <property type="match status" value="1"/>
</dbReference>
<name>A0AA35LTV4_9HYPO</name>
<dbReference type="GO" id="GO:0004029">
    <property type="term" value="F:aldehyde dehydrogenase (NAD+) activity"/>
    <property type="evidence" value="ECO:0007669"/>
    <property type="project" value="TreeGrafter"/>
</dbReference>
<evidence type="ECO:0000256" key="4">
    <source>
        <dbReference type="PROSITE-ProRule" id="PRU10007"/>
    </source>
</evidence>
<dbReference type="FunFam" id="3.40.605.10:FF:000001">
    <property type="entry name" value="Aldehyde dehydrogenase 1"/>
    <property type="match status" value="1"/>
</dbReference>
<feature type="active site" evidence="4">
    <location>
        <position position="297"/>
    </location>
</feature>
<dbReference type="SUPFAM" id="SSF53720">
    <property type="entry name" value="ALDH-like"/>
    <property type="match status" value="1"/>
</dbReference>
<dbReference type="EMBL" id="CABFNP030000645">
    <property type="protein sequence ID" value="CAI6073289.1"/>
    <property type="molecule type" value="Genomic_DNA"/>
</dbReference>
<dbReference type="PANTHER" id="PTHR43720">
    <property type="entry name" value="2-AMINOMUCONIC SEMIALDEHYDE DEHYDROGENASE"/>
    <property type="match status" value="1"/>
</dbReference>
<dbReference type="Gene3D" id="3.40.605.10">
    <property type="entry name" value="Aldehyde Dehydrogenase, Chain A, domain 1"/>
    <property type="match status" value="1"/>
</dbReference>
<gene>
    <name evidence="7" type="ORF">CCHLO57077_00017256</name>
</gene>
<evidence type="ECO:0000256" key="3">
    <source>
        <dbReference type="ARBA" id="ARBA00023027"/>
    </source>
</evidence>
<dbReference type="Gene3D" id="3.40.309.10">
    <property type="entry name" value="Aldehyde Dehydrogenase, Chain A, domain 2"/>
    <property type="match status" value="1"/>
</dbReference>
<dbReference type="InterPro" id="IPR016163">
    <property type="entry name" value="Ald_DH_C"/>
</dbReference>
<accession>A0AA35LTV4</accession>
<comment type="similarity">
    <text evidence="1 5">Belongs to the aldehyde dehydrogenase family.</text>
</comment>
<dbReference type="GO" id="GO:0006598">
    <property type="term" value="P:polyamine catabolic process"/>
    <property type="evidence" value="ECO:0007669"/>
    <property type="project" value="TreeGrafter"/>
</dbReference>
<evidence type="ECO:0000313" key="7">
    <source>
        <dbReference type="EMBL" id="CAI6073289.1"/>
    </source>
</evidence>
<protein>
    <recommendedName>
        <fullName evidence="6">Aldehyde dehydrogenase domain-containing protein</fullName>
    </recommendedName>
</protein>
<evidence type="ECO:0000313" key="8">
    <source>
        <dbReference type="Proteomes" id="UP001160390"/>
    </source>
</evidence>
<dbReference type="FunFam" id="3.40.605.10:FF:000026">
    <property type="entry name" value="Aldehyde dehydrogenase, putative"/>
    <property type="match status" value="1"/>
</dbReference>
<dbReference type="FunFam" id="3.40.309.10:FF:000012">
    <property type="entry name" value="Betaine aldehyde dehydrogenase"/>
    <property type="match status" value="1"/>
</dbReference>
<dbReference type="InterPro" id="IPR015590">
    <property type="entry name" value="Aldehyde_DH_dom"/>
</dbReference>
<organism evidence="7 8">
    <name type="scientific">Clonostachys chloroleuca</name>
    <dbReference type="NCBI Taxonomy" id="1926264"/>
    <lineage>
        <taxon>Eukaryota</taxon>
        <taxon>Fungi</taxon>
        <taxon>Dikarya</taxon>
        <taxon>Ascomycota</taxon>
        <taxon>Pezizomycotina</taxon>
        <taxon>Sordariomycetes</taxon>
        <taxon>Hypocreomycetidae</taxon>
        <taxon>Hypocreales</taxon>
        <taxon>Bionectriaceae</taxon>
        <taxon>Clonostachys</taxon>
    </lineage>
</organism>
<feature type="domain" description="Aldehyde dehydrogenase" evidence="6">
    <location>
        <begin position="61"/>
        <end position="541"/>
    </location>
</feature>
<dbReference type="InterPro" id="IPR016162">
    <property type="entry name" value="Ald_DH_N"/>
</dbReference>
<evidence type="ECO:0000256" key="5">
    <source>
        <dbReference type="RuleBase" id="RU003345"/>
    </source>
</evidence>
<dbReference type="GO" id="GO:0046394">
    <property type="term" value="P:carboxylic acid biosynthetic process"/>
    <property type="evidence" value="ECO:0007669"/>
    <property type="project" value="UniProtKB-ARBA"/>
</dbReference>
<dbReference type="Proteomes" id="UP001160390">
    <property type="component" value="Unassembled WGS sequence"/>
</dbReference>
<keyword evidence="3" id="KW-0520">NAD</keyword>
<evidence type="ECO:0000256" key="2">
    <source>
        <dbReference type="ARBA" id="ARBA00023002"/>
    </source>
</evidence>
<evidence type="ECO:0000256" key="1">
    <source>
        <dbReference type="ARBA" id="ARBA00009986"/>
    </source>
</evidence>
<keyword evidence="8" id="KW-1185">Reference proteome</keyword>
<dbReference type="PANTHER" id="PTHR43720:SF2">
    <property type="entry name" value="2-AMINOMUCONIC SEMIALDEHYDE DEHYDROGENASE"/>
    <property type="match status" value="1"/>
</dbReference>
<keyword evidence="2 5" id="KW-0560">Oxidoreductase</keyword>
<reference evidence="7" key="1">
    <citation type="submission" date="2023-01" db="EMBL/GenBank/DDBJ databases">
        <authorList>
            <person name="Piombo E."/>
        </authorList>
    </citation>
    <scope>NUCLEOTIDE SEQUENCE</scope>
</reference>
<dbReference type="Pfam" id="PF00171">
    <property type="entry name" value="Aldedh"/>
    <property type="match status" value="1"/>
</dbReference>
<proteinExistence type="inferred from homology"/>
<dbReference type="InterPro" id="IPR016161">
    <property type="entry name" value="Ald_DH/histidinol_DH"/>
</dbReference>
<dbReference type="AlphaFoldDB" id="A0AA35LTV4"/>
<sequence>MLAVKRLALPEIAILCTPSKLLSQDIVTQDIVMTSSLFTTLTAPNGRSFDQPLGLFINNEWRAAKSGDGITVVSPINEEEIVKVHAAGAQDVDDAVKAAREAFKGPWSKIGPTERGELLRKLADLAEEQTETLATIDTWNNGKRLSSAKGDVGELTSVLRFYAGFADKLYGQVISTTESKFAYTSREPIGVCGQIIPWNYPLGMAAWKMAPALAAGNTIVLKPAEQTPLSILVFATLIDRSGFPPGVINIVNGFGRTAGASLAGHVGVDKVAFTGSTNTGREIMKLAATNLKEITLETGGKSPLIVFEDADLDNASKWAHYGIMANQGQICTATSRILVHETIYTKFVDLFIGRVKQTSKVGNPFEAGTFQGPQVSKAQYERVLSYIEKGKQEGATLRFGGKPHQGVDGKGFFVEPTVFTDVKDNMKIYREEVFGPLVAISSFTTEEEAIERANDTFYGLGAAIFTENITRAHQFAKKIEAGSESPLSHRRVNIDYGFSVVWINSSNDSDFRIPFGGVKQSGIGRELGEAGITAYTTVKAVHVNLGTRL</sequence>
<dbReference type="InterPro" id="IPR029510">
    <property type="entry name" value="Ald_DH_CS_GLU"/>
</dbReference>
<evidence type="ECO:0000259" key="6">
    <source>
        <dbReference type="Pfam" id="PF00171"/>
    </source>
</evidence>
<comment type="caution">
    <text evidence="7">The sequence shown here is derived from an EMBL/GenBank/DDBJ whole genome shotgun (WGS) entry which is preliminary data.</text>
</comment>